<gene>
    <name evidence="2" type="ORF">QYS49_25050</name>
</gene>
<dbReference type="Proteomes" id="UP001230496">
    <property type="component" value="Chromosome"/>
</dbReference>
<reference evidence="2 3" key="1">
    <citation type="submission" date="2023-08" db="EMBL/GenBank/DDBJ databases">
        <title>Comparative genomics and taxonomic characterization of three novel marine species of genus Marivirga.</title>
        <authorList>
            <person name="Muhammad N."/>
            <person name="Kim S.-G."/>
        </authorList>
    </citation>
    <scope>NUCLEOTIDE SEQUENCE [LARGE SCALE GENOMIC DNA]</scope>
    <source>
        <strain evidence="2 3">BDSF4-3</strain>
    </source>
</reference>
<keyword evidence="1" id="KW-1133">Transmembrane helix</keyword>
<dbReference type="RefSeq" id="WP_308347164.1">
    <property type="nucleotide sequence ID" value="NZ_CP129971.1"/>
</dbReference>
<sequence length="205" mass="22606">MDQEKYLQDIKEIREMMDRSGRFISLSGISGVVAGIIALVSAFIAYHYIYLDSDFYSFKVVYLSPETIQDIFLLALATLVLSIGSVIILTHQTTKKKGQKLLNKHAKLVLVNLAIPLITGGILCVIFIINGYIGVIAPLTLVFYGLALVNASKFTLDDIRSLGIAQIILGLIGLYFIGYGLILWAAGFGILHIIYGIRMRLKYGS</sequence>
<dbReference type="EMBL" id="CP129971">
    <property type="protein sequence ID" value="WKK74898.2"/>
    <property type="molecule type" value="Genomic_DNA"/>
</dbReference>
<feature type="transmembrane region" description="Helical" evidence="1">
    <location>
        <begin position="71"/>
        <end position="89"/>
    </location>
</feature>
<keyword evidence="1" id="KW-0812">Transmembrane</keyword>
<organism evidence="2 3">
    <name type="scientific">Marivirga salinarum</name>
    <dbReference type="NCBI Taxonomy" id="3059078"/>
    <lineage>
        <taxon>Bacteria</taxon>
        <taxon>Pseudomonadati</taxon>
        <taxon>Bacteroidota</taxon>
        <taxon>Cytophagia</taxon>
        <taxon>Cytophagales</taxon>
        <taxon>Marivirgaceae</taxon>
        <taxon>Marivirga</taxon>
    </lineage>
</organism>
<keyword evidence="3" id="KW-1185">Reference proteome</keyword>
<dbReference type="KEGG" id="msaa:QYS49_25050"/>
<evidence type="ECO:0000256" key="1">
    <source>
        <dbReference type="SAM" id="Phobius"/>
    </source>
</evidence>
<evidence type="ECO:0000313" key="2">
    <source>
        <dbReference type="EMBL" id="WKK74898.2"/>
    </source>
</evidence>
<protein>
    <submittedName>
        <fullName evidence="2">Uncharacterized protein</fullName>
    </submittedName>
</protein>
<feature type="transmembrane region" description="Helical" evidence="1">
    <location>
        <begin position="109"/>
        <end position="129"/>
    </location>
</feature>
<dbReference type="AlphaFoldDB" id="A0AA49GAE8"/>
<keyword evidence="1" id="KW-0472">Membrane</keyword>
<name>A0AA49GAE8_9BACT</name>
<evidence type="ECO:0000313" key="3">
    <source>
        <dbReference type="Proteomes" id="UP001230496"/>
    </source>
</evidence>
<feature type="transmembrane region" description="Helical" evidence="1">
    <location>
        <begin position="168"/>
        <end position="195"/>
    </location>
</feature>
<accession>A0AA49GAE8</accession>
<feature type="transmembrane region" description="Helical" evidence="1">
    <location>
        <begin position="23"/>
        <end position="51"/>
    </location>
</feature>
<proteinExistence type="predicted"/>